<dbReference type="Proteomes" id="UP001500736">
    <property type="component" value="Unassembled WGS sequence"/>
</dbReference>
<gene>
    <name evidence="1" type="ORF">GCM10009431_08170</name>
</gene>
<dbReference type="Gene3D" id="1.10.1660.10">
    <property type="match status" value="1"/>
</dbReference>
<name>A0ABN1JGJ3_9FLAO</name>
<accession>A0ABN1JGJ3</accession>
<reference evidence="1 2" key="1">
    <citation type="journal article" date="2019" name="Int. J. Syst. Evol. Microbiol.">
        <title>The Global Catalogue of Microorganisms (GCM) 10K type strain sequencing project: providing services to taxonomists for standard genome sequencing and annotation.</title>
        <authorList>
            <consortium name="The Broad Institute Genomics Platform"/>
            <consortium name="The Broad Institute Genome Sequencing Center for Infectious Disease"/>
            <person name="Wu L."/>
            <person name="Ma J."/>
        </authorList>
    </citation>
    <scope>NUCLEOTIDE SEQUENCE [LARGE SCALE GENOMIC DNA]</scope>
    <source>
        <strain evidence="1 2">JCM 15976</strain>
    </source>
</reference>
<keyword evidence="2" id="KW-1185">Reference proteome</keyword>
<dbReference type="SUPFAM" id="SSF46955">
    <property type="entry name" value="Putative DNA-binding domain"/>
    <property type="match status" value="1"/>
</dbReference>
<dbReference type="EMBL" id="BAAAGF010000001">
    <property type="protein sequence ID" value="GAA0739299.1"/>
    <property type="molecule type" value="Genomic_DNA"/>
</dbReference>
<organism evidence="1 2">
    <name type="scientific">Gaetbulibacter jejuensis</name>
    <dbReference type="NCBI Taxonomy" id="584607"/>
    <lineage>
        <taxon>Bacteria</taxon>
        <taxon>Pseudomonadati</taxon>
        <taxon>Bacteroidota</taxon>
        <taxon>Flavobacteriia</taxon>
        <taxon>Flavobacteriales</taxon>
        <taxon>Flavobacteriaceae</taxon>
        <taxon>Gaetbulibacter</taxon>
    </lineage>
</organism>
<comment type="caution">
    <text evidence="1">The sequence shown here is derived from an EMBL/GenBank/DDBJ whole genome shotgun (WGS) entry which is preliminary data.</text>
</comment>
<protein>
    <submittedName>
        <fullName evidence="1">Uncharacterized protein</fullName>
    </submittedName>
</protein>
<evidence type="ECO:0000313" key="1">
    <source>
        <dbReference type="EMBL" id="GAA0739299.1"/>
    </source>
</evidence>
<evidence type="ECO:0000313" key="2">
    <source>
        <dbReference type="Proteomes" id="UP001500736"/>
    </source>
</evidence>
<sequence length="273" mass="32431">MDIVYDDFVRWENSGLLWDVKGGKHDHRQYSYVHYAWATLVAKLRQYGFDYDIIRTFKCSLSETLDNDFYRLALKEKRELLLEHFSEDELKRLEKEIDNEDEDKELVMAFEGFIVNVINHNDVVSLLFYHGRDHFYVPVSGEVLKEFEQRPEASEYFEYFRQSHVSISINEITQSFINNDLPPKDRSKQFTSILSEQEHNALKLIRKNYRSLKEATITTLDNQLNKIDLTMVKKNNAENLFIQYFKKGDYKTLEIKAVNGKVVYVTDKETHKL</sequence>
<proteinExistence type="predicted"/>
<dbReference type="InterPro" id="IPR009061">
    <property type="entry name" value="DNA-bd_dom_put_sf"/>
</dbReference>